<dbReference type="Gene3D" id="3.40.50.300">
    <property type="entry name" value="P-loop containing nucleotide triphosphate hydrolases"/>
    <property type="match status" value="1"/>
</dbReference>
<dbReference type="RefSeq" id="WP_146512681.1">
    <property type="nucleotide sequence ID" value="NZ_SIHI01000109.1"/>
</dbReference>
<dbReference type="AlphaFoldDB" id="A0A5C5UWA3"/>
<keyword evidence="4" id="KW-1185">Reference proteome</keyword>
<dbReference type="OrthoDB" id="9810761at2"/>
<name>A0A5C5UWA3_9PLAN</name>
<evidence type="ECO:0000313" key="4">
    <source>
        <dbReference type="Proteomes" id="UP000317243"/>
    </source>
</evidence>
<accession>A0A5C5UWA3</accession>
<protein>
    <submittedName>
        <fullName evidence="3">Putative conjugal transfer protein/MT3759</fullName>
    </submittedName>
</protein>
<dbReference type="PANTHER" id="PTHR30486">
    <property type="entry name" value="TWITCHING MOTILITY PROTEIN PILT"/>
    <property type="match status" value="1"/>
</dbReference>
<dbReference type="InterPro" id="IPR027417">
    <property type="entry name" value="P-loop_NTPase"/>
</dbReference>
<dbReference type="EMBL" id="SIHI01000109">
    <property type="protein sequence ID" value="TWT30149.1"/>
    <property type="molecule type" value="Genomic_DNA"/>
</dbReference>
<evidence type="ECO:0000256" key="1">
    <source>
        <dbReference type="ARBA" id="ARBA00006611"/>
    </source>
</evidence>
<comment type="similarity">
    <text evidence="1">Belongs to the GSP E family.</text>
</comment>
<dbReference type="PANTHER" id="PTHR30486:SF15">
    <property type="entry name" value="TYPE II_IV SECRETION SYSTEM ATPASE"/>
    <property type="match status" value="1"/>
</dbReference>
<dbReference type="InterPro" id="IPR001482">
    <property type="entry name" value="T2SS/T4SS_dom"/>
</dbReference>
<dbReference type="Proteomes" id="UP000317243">
    <property type="component" value="Unassembled WGS sequence"/>
</dbReference>
<comment type="caution">
    <text evidence="3">The sequence shown here is derived from an EMBL/GenBank/DDBJ whole genome shotgun (WGS) entry which is preliminary data.</text>
</comment>
<dbReference type="InterPro" id="IPR050921">
    <property type="entry name" value="T4SS_GSP_E_ATPase"/>
</dbReference>
<dbReference type="Pfam" id="PF00437">
    <property type="entry name" value="T2SSE"/>
    <property type="match status" value="1"/>
</dbReference>
<dbReference type="GO" id="GO:0016887">
    <property type="term" value="F:ATP hydrolysis activity"/>
    <property type="evidence" value="ECO:0007669"/>
    <property type="project" value="InterPro"/>
</dbReference>
<organism evidence="3 4">
    <name type="scientific">Thalassoglobus neptunius</name>
    <dbReference type="NCBI Taxonomy" id="1938619"/>
    <lineage>
        <taxon>Bacteria</taxon>
        <taxon>Pseudomonadati</taxon>
        <taxon>Planctomycetota</taxon>
        <taxon>Planctomycetia</taxon>
        <taxon>Planctomycetales</taxon>
        <taxon>Planctomycetaceae</taxon>
        <taxon>Thalassoglobus</taxon>
    </lineage>
</organism>
<evidence type="ECO:0000259" key="2">
    <source>
        <dbReference type="Pfam" id="PF00437"/>
    </source>
</evidence>
<sequence length="403" mass="44889">MRRQLRVGIEDLCRFRGDVLSHEDQKRLVEEVIDETLGLGPLEPLLRDPTISDILIDGPERVSIERRGQLEDTNVRFYDEDHLIEIVQRIASKVGRRLDESSPMVDARLADGSRVNAVIRPLALAGALVSIRRFGNRPLEIQDLIARGAMTKEMSRFLMACFRSRLNVVVSGGTGSGKSTLLNVLSGFIPKRERIVTIEDAAELQLDQPRVARMETRPPNLEGKGEITARELLKNSLRMRPDRIIIGECRGVEAFDMLQAMTTGHSGSLTTIHANSARDPFRRLEMLVGMAGFDLPSWLINELIGSAIQIVVHCERLSNGERKVTQITELTGTNGSVIESHDIFSFRKTGVTDDGAVTGVFSATGIRPRCLEQLRVAGSELSHEMFEEKELHPERIDRVAAIV</sequence>
<gene>
    <name evidence="3" type="ORF">KOR42_54770</name>
</gene>
<dbReference type="CDD" id="cd01130">
    <property type="entry name" value="VirB11-like_ATPase"/>
    <property type="match status" value="1"/>
</dbReference>
<reference evidence="3 4" key="1">
    <citation type="submission" date="2019-02" db="EMBL/GenBank/DDBJ databases">
        <title>Deep-cultivation of Planctomycetes and their phenomic and genomic characterization uncovers novel biology.</title>
        <authorList>
            <person name="Wiegand S."/>
            <person name="Jogler M."/>
            <person name="Boedeker C."/>
            <person name="Pinto D."/>
            <person name="Vollmers J."/>
            <person name="Rivas-Marin E."/>
            <person name="Kohn T."/>
            <person name="Peeters S.H."/>
            <person name="Heuer A."/>
            <person name="Rast P."/>
            <person name="Oberbeckmann S."/>
            <person name="Bunk B."/>
            <person name="Jeske O."/>
            <person name="Meyerdierks A."/>
            <person name="Storesund J.E."/>
            <person name="Kallscheuer N."/>
            <person name="Luecker S."/>
            <person name="Lage O.M."/>
            <person name="Pohl T."/>
            <person name="Merkel B.J."/>
            <person name="Hornburger P."/>
            <person name="Mueller R.-W."/>
            <person name="Bruemmer F."/>
            <person name="Labrenz M."/>
            <person name="Spormann A.M."/>
            <person name="Op Den Camp H."/>
            <person name="Overmann J."/>
            <person name="Amann R."/>
            <person name="Jetten M.S.M."/>
            <person name="Mascher T."/>
            <person name="Medema M.H."/>
            <person name="Devos D.P."/>
            <person name="Kaster A.-K."/>
            <person name="Ovreas L."/>
            <person name="Rohde M."/>
            <person name="Galperin M.Y."/>
            <person name="Jogler C."/>
        </authorList>
    </citation>
    <scope>NUCLEOTIDE SEQUENCE [LARGE SCALE GENOMIC DNA]</scope>
    <source>
        <strain evidence="3 4">KOR42</strain>
    </source>
</reference>
<evidence type="ECO:0000313" key="3">
    <source>
        <dbReference type="EMBL" id="TWT30149.1"/>
    </source>
</evidence>
<proteinExistence type="inferred from homology"/>
<dbReference type="SUPFAM" id="SSF52540">
    <property type="entry name" value="P-loop containing nucleoside triphosphate hydrolases"/>
    <property type="match status" value="1"/>
</dbReference>
<dbReference type="Gene3D" id="3.30.450.380">
    <property type="match status" value="1"/>
</dbReference>
<feature type="domain" description="Bacterial type II secretion system protein E" evidence="2">
    <location>
        <begin position="38"/>
        <end position="312"/>
    </location>
</feature>